<dbReference type="Pfam" id="PF01957">
    <property type="entry name" value="NfeD"/>
    <property type="match status" value="1"/>
</dbReference>
<comment type="caution">
    <text evidence="7">The sequence shown here is derived from an EMBL/GenBank/DDBJ whole genome shotgun (WGS) entry which is preliminary data.</text>
</comment>
<dbReference type="PANTHER" id="PTHR33507:SF3">
    <property type="entry name" value="INNER MEMBRANE PROTEIN YBBJ"/>
    <property type="match status" value="1"/>
</dbReference>
<dbReference type="OrthoDB" id="9792945at2"/>
<keyword evidence="4 5" id="KW-0472">Membrane</keyword>
<protein>
    <submittedName>
        <fullName evidence="7">NfeD family protein</fullName>
    </submittedName>
</protein>
<evidence type="ECO:0000313" key="8">
    <source>
        <dbReference type="Proteomes" id="UP000218810"/>
    </source>
</evidence>
<name>A0A2A2WNZ7_9ACTN</name>
<comment type="subcellular location">
    <subcellularLocation>
        <location evidence="1">Membrane</location>
        <topology evidence="1">Multi-pass membrane protein</topology>
    </subcellularLocation>
</comment>
<evidence type="ECO:0000256" key="5">
    <source>
        <dbReference type="SAM" id="Phobius"/>
    </source>
</evidence>
<dbReference type="EMBL" id="NTGA01000021">
    <property type="protein sequence ID" value="PAY22674.1"/>
    <property type="molecule type" value="Genomic_DNA"/>
</dbReference>
<feature type="domain" description="NfeD-like C-terminal" evidence="6">
    <location>
        <begin position="84"/>
        <end position="141"/>
    </location>
</feature>
<proteinExistence type="predicted"/>
<dbReference type="AlphaFoldDB" id="A0A2A2WNZ7"/>
<evidence type="ECO:0000256" key="3">
    <source>
        <dbReference type="ARBA" id="ARBA00022989"/>
    </source>
</evidence>
<dbReference type="InterPro" id="IPR052165">
    <property type="entry name" value="Membrane_assoc_protease"/>
</dbReference>
<reference evidence="8" key="1">
    <citation type="submission" date="2017-09" db="EMBL/GenBank/DDBJ databases">
        <authorList>
            <person name="Zhang Y."/>
            <person name="Huang X."/>
            <person name="Liu J."/>
            <person name="Lu L."/>
            <person name="Peng K."/>
        </authorList>
    </citation>
    <scope>NUCLEOTIDE SEQUENCE [LARGE SCALE GENOMIC DNA]</scope>
    <source>
        <strain evidence="8">S-XJ-1</strain>
    </source>
</reference>
<dbReference type="InterPro" id="IPR002810">
    <property type="entry name" value="NfeD-like_C"/>
</dbReference>
<dbReference type="SUPFAM" id="SSF141322">
    <property type="entry name" value="NfeD domain-like"/>
    <property type="match status" value="1"/>
</dbReference>
<evidence type="ECO:0000313" key="7">
    <source>
        <dbReference type="EMBL" id="PAY22674.1"/>
    </source>
</evidence>
<gene>
    <name evidence="7" type="ORF">CEY15_12365</name>
</gene>
<keyword evidence="2 5" id="KW-0812">Transmembrane</keyword>
<evidence type="ECO:0000259" key="6">
    <source>
        <dbReference type="Pfam" id="PF01957"/>
    </source>
</evidence>
<keyword evidence="8" id="KW-1185">Reference proteome</keyword>
<dbReference type="GO" id="GO:0005886">
    <property type="term" value="C:plasma membrane"/>
    <property type="evidence" value="ECO:0007669"/>
    <property type="project" value="TreeGrafter"/>
</dbReference>
<accession>A0A2A2WNZ7</accession>
<dbReference type="InterPro" id="IPR012340">
    <property type="entry name" value="NA-bd_OB-fold"/>
</dbReference>
<dbReference type="RefSeq" id="WP_031264989.1">
    <property type="nucleotide sequence ID" value="NZ_NTGA01000021.1"/>
</dbReference>
<organism evidence="7 8">
    <name type="scientific">Dietzia natronolimnaea</name>
    <dbReference type="NCBI Taxonomy" id="161920"/>
    <lineage>
        <taxon>Bacteria</taxon>
        <taxon>Bacillati</taxon>
        <taxon>Actinomycetota</taxon>
        <taxon>Actinomycetes</taxon>
        <taxon>Mycobacteriales</taxon>
        <taxon>Dietziaceae</taxon>
        <taxon>Dietzia</taxon>
    </lineage>
</organism>
<sequence>MHGGLVWLAVAVLLAAGEAAGGELFLIMLAGGALGGAAAAALGAPLWGQALAFALVSIILVAGVRPVVRRRMLAALPEHDTNTAALTGRDGTVVESIGPSGGLVEIAGDTWTARPLIEGETFDAGDKVLVHEIDGATAIVVRGI</sequence>
<dbReference type="Gene3D" id="2.40.50.140">
    <property type="entry name" value="Nucleic acid-binding proteins"/>
    <property type="match status" value="1"/>
</dbReference>
<dbReference type="Proteomes" id="UP000218810">
    <property type="component" value="Unassembled WGS sequence"/>
</dbReference>
<evidence type="ECO:0000256" key="2">
    <source>
        <dbReference type="ARBA" id="ARBA00022692"/>
    </source>
</evidence>
<evidence type="ECO:0000256" key="1">
    <source>
        <dbReference type="ARBA" id="ARBA00004141"/>
    </source>
</evidence>
<keyword evidence="3 5" id="KW-1133">Transmembrane helix</keyword>
<feature type="transmembrane region" description="Helical" evidence="5">
    <location>
        <begin position="37"/>
        <end position="62"/>
    </location>
</feature>
<dbReference type="PANTHER" id="PTHR33507">
    <property type="entry name" value="INNER MEMBRANE PROTEIN YBBJ"/>
    <property type="match status" value="1"/>
</dbReference>
<evidence type="ECO:0000256" key="4">
    <source>
        <dbReference type="ARBA" id="ARBA00023136"/>
    </source>
</evidence>